<dbReference type="Gene3D" id="1.20.5.1930">
    <property type="match status" value="1"/>
</dbReference>
<dbReference type="PANTHER" id="PTHR24421:SF10">
    <property type="entry name" value="NITRATE_NITRITE SENSOR PROTEIN NARQ"/>
    <property type="match status" value="1"/>
</dbReference>
<reference evidence="12" key="1">
    <citation type="submission" date="2013-01" db="EMBL/GenBank/DDBJ databases">
        <title>Genome assembly of Mariniradius saccharolyticus AK6.</title>
        <authorList>
            <person name="Vaidya B."/>
            <person name="Khatri I."/>
            <person name="Tanuku N.R.S."/>
            <person name="Subramanian S."/>
            <person name="Pinnaka A."/>
        </authorList>
    </citation>
    <scope>NUCLEOTIDE SEQUENCE [LARGE SCALE GENOMIC DNA]</scope>
    <source>
        <strain evidence="12">AK6</strain>
    </source>
</reference>
<dbReference type="OrthoDB" id="9760839at2"/>
<dbReference type="InterPro" id="IPR011623">
    <property type="entry name" value="7TMR_DISM_rcpt_extracell_dom1"/>
</dbReference>
<organism evidence="12 13">
    <name type="scientific">Mariniradius saccharolyticus AK6</name>
    <dbReference type="NCBI Taxonomy" id="1239962"/>
    <lineage>
        <taxon>Bacteria</taxon>
        <taxon>Pseudomonadati</taxon>
        <taxon>Bacteroidota</taxon>
        <taxon>Cytophagia</taxon>
        <taxon>Cytophagales</taxon>
        <taxon>Cyclobacteriaceae</taxon>
        <taxon>Mariniradius</taxon>
    </lineage>
</organism>
<feature type="coiled-coil region" evidence="9">
    <location>
        <begin position="387"/>
        <end position="419"/>
    </location>
</feature>
<dbReference type="EC" id="2.7.13.3" evidence="2"/>
<evidence type="ECO:0000259" key="11">
    <source>
        <dbReference type="PROSITE" id="PS50109"/>
    </source>
</evidence>
<dbReference type="RefSeq" id="WP_008631948.1">
    <property type="nucleotide sequence ID" value="NZ_AMZY02000027.1"/>
</dbReference>
<dbReference type="GO" id="GO:0005524">
    <property type="term" value="F:ATP binding"/>
    <property type="evidence" value="ECO:0007669"/>
    <property type="project" value="UniProtKB-KW"/>
</dbReference>
<comment type="catalytic activity">
    <reaction evidence="1">
        <text>ATP + protein L-histidine = ADP + protein N-phospho-L-histidine.</text>
        <dbReference type="EC" id="2.7.13.3"/>
    </reaction>
</comment>
<dbReference type="GO" id="GO:0000155">
    <property type="term" value="F:phosphorelay sensor kinase activity"/>
    <property type="evidence" value="ECO:0007669"/>
    <property type="project" value="InterPro"/>
</dbReference>
<dbReference type="AlphaFoldDB" id="M7X888"/>
<evidence type="ECO:0000256" key="4">
    <source>
        <dbReference type="ARBA" id="ARBA00022679"/>
    </source>
</evidence>
<evidence type="ECO:0000256" key="3">
    <source>
        <dbReference type="ARBA" id="ARBA00022553"/>
    </source>
</evidence>
<accession>M7X888</accession>
<dbReference type="GO" id="GO:0016020">
    <property type="term" value="C:membrane"/>
    <property type="evidence" value="ECO:0007669"/>
    <property type="project" value="InterPro"/>
</dbReference>
<proteinExistence type="predicted"/>
<evidence type="ECO:0000313" key="13">
    <source>
        <dbReference type="Proteomes" id="UP000010953"/>
    </source>
</evidence>
<keyword evidence="10" id="KW-0472">Membrane</keyword>
<protein>
    <recommendedName>
        <fullName evidence="2">histidine kinase</fullName>
        <ecNumber evidence="2">2.7.13.3</ecNumber>
    </recommendedName>
</protein>
<feature type="transmembrane region" description="Helical" evidence="10">
    <location>
        <begin position="299"/>
        <end position="321"/>
    </location>
</feature>
<feature type="transmembrane region" description="Helical" evidence="10">
    <location>
        <begin position="333"/>
        <end position="350"/>
    </location>
</feature>
<feature type="transmembrane region" description="Helical" evidence="10">
    <location>
        <begin position="242"/>
        <end position="260"/>
    </location>
</feature>
<dbReference type="InterPro" id="IPR050482">
    <property type="entry name" value="Sensor_HK_TwoCompSys"/>
</dbReference>
<feature type="transmembrane region" description="Helical" evidence="10">
    <location>
        <begin position="174"/>
        <end position="195"/>
    </location>
</feature>
<evidence type="ECO:0000256" key="5">
    <source>
        <dbReference type="ARBA" id="ARBA00022741"/>
    </source>
</evidence>
<dbReference type="InterPro" id="IPR011712">
    <property type="entry name" value="Sig_transdc_His_kin_sub3_dim/P"/>
</dbReference>
<dbReference type="Pfam" id="PF07696">
    <property type="entry name" value="7TMR-DISMED2"/>
    <property type="match status" value="1"/>
</dbReference>
<dbReference type="Gene3D" id="2.60.40.2380">
    <property type="match status" value="1"/>
</dbReference>
<sequence>MSFPKIGYQISLLLCLSVYLFSCAGRKSESPSFAVLEDANYTALEVWEKFKDQALERNGLFNAGITPHIWWMKLELKPTDKAEDRHYLKLHNPHINKLEVYLSGSEHPQWVMGDNLPFDQRPYWDRDLIIPLILKDGESISMLLRVDKAGETLMVEPQLMSESRFLEKNKLETLFMGLIIGWMGVIFIAACFYAWKLRERSAIIYALYIVSLTVWLGSHWGLGFQYLWPNSINWVDKSRPTFNLLTNALFLFLMLSFFPPLKKNSKLTYGIYVFIAIHVYLIIDLFIRPLANIPMESKMVFLRLIIVFSIFLTFLIILYLVRQIRAGVPYAGYYLAGIFVLIGFNVLIQLHQSGISLGMTSFVFDFGSSIGMLGETVFITVAFASRAANYKREKELLDLQLAQQEKGKAERLIQVQEEERNRIARDLHDSIGGMLSSIYLKASQIEENAAEPKLTRELKEMVSRSIEEARSISHNLTPLHLEEQGLGKTLKNQIDLIGKQHHLKINFTFDVGHRLEPATSLIVYRICGELLQNITKHARASEVMVSLNSDTSGLEIIVEDDGKGMNPDSSKNGIGLRNIRERVSYLKGNLHIDSNPSGTTVIITIPLPELPK</sequence>
<dbReference type="SUPFAM" id="SSF55874">
    <property type="entry name" value="ATPase domain of HSP90 chaperone/DNA topoisomerase II/histidine kinase"/>
    <property type="match status" value="1"/>
</dbReference>
<evidence type="ECO:0000256" key="7">
    <source>
        <dbReference type="ARBA" id="ARBA00022840"/>
    </source>
</evidence>
<comment type="caution">
    <text evidence="12">The sequence shown here is derived from an EMBL/GenBank/DDBJ whole genome shotgun (WGS) entry which is preliminary data.</text>
</comment>
<dbReference type="Pfam" id="PF02518">
    <property type="entry name" value="HATPase_c"/>
    <property type="match status" value="1"/>
</dbReference>
<dbReference type="FunCoup" id="M7X888">
    <property type="interactions" value="61"/>
</dbReference>
<keyword evidence="10" id="KW-0812">Transmembrane</keyword>
<evidence type="ECO:0000256" key="8">
    <source>
        <dbReference type="ARBA" id="ARBA00023012"/>
    </source>
</evidence>
<dbReference type="EMBL" id="AMZY02000027">
    <property type="protein sequence ID" value="EMS30928.1"/>
    <property type="molecule type" value="Genomic_DNA"/>
</dbReference>
<feature type="transmembrane region" description="Helical" evidence="10">
    <location>
        <begin position="202"/>
        <end position="222"/>
    </location>
</feature>
<dbReference type="Proteomes" id="UP000010953">
    <property type="component" value="Unassembled WGS sequence"/>
</dbReference>
<evidence type="ECO:0000256" key="6">
    <source>
        <dbReference type="ARBA" id="ARBA00022777"/>
    </source>
</evidence>
<evidence type="ECO:0000256" key="1">
    <source>
        <dbReference type="ARBA" id="ARBA00000085"/>
    </source>
</evidence>
<dbReference type="InParanoid" id="M7X888"/>
<dbReference type="GO" id="GO:0046983">
    <property type="term" value="F:protein dimerization activity"/>
    <property type="evidence" value="ECO:0007669"/>
    <property type="project" value="InterPro"/>
</dbReference>
<dbReference type="InterPro" id="IPR036890">
    <property type="entry name" value="HATPase_C_sf"/>
</dbReference>
<keyword evidence="7" id="KW-0067">ATP-binding</keyword>
<evidence type="ECO:0000256" key="10">
    <source>
        <dbReference type="SAM" id="Phobius"/>
    </source>
</evidence>
<feature type="transmembrane region" description="Helical" evidence="10">
    <location>
        <begin position="267"/>
        <end position="287"/>
    </location>
</feature>
<dbReference type="Pfam" id="PF07730">
    <property type="entry name" value="HisKA_3"/>
    <property type="match status" value="1"/>
</dbReference>
<evidence type="ECO:0000256" key="2">
    <source>
        <dbReference type="ARBA" id="ARBA00012438"/>
    </source>
</evidence>
<keyword evidence="5" id="KW-0547">Nucleotide-binding</keyword>
<keyword evidence="9" id="KW-0175">Coiled coil</keyword>
<evidence type="ECO:0000313" key="12">
    <source>
        <dbReference type="EMBL" id="EMS30928.1"/>
    </source>
</evidence>
<dbReference type="PANTHER" id="PTHR24421">
    <property type="entry name" value="NITRATE/NITRITE SENSOR PROTEIN NARX-RELATED"/>
    <property type="match status" value="1"/>
</dbReference>
<keyword evidence="3" id="KW-0597">Phosphoprotein</keyword>
<keyword evidence="10" id="KW-1133">Transmembrane helix</keyword>
<dbReference type="InterPro" id="IPR003594">
    <property type="entry name" value="HATPase_dom"/>
</dbReference>
<keyword evidence="4" id="KW-0808">Transferase</keyword>
<dbReference type="Gene3D" id="3.30.565.10">
    <property type="entry name" value="Histidine kinase-like ATPase, C-terminal domain"/>
    <property type="match status" value="1"/>
</dbReference>
<dbReference type="eggNOG" id="COG4585">
    <property type="taxonomic scope" value="Bacteria"/>
</dbReference>
<dbReference type="InterPro" id="IPR011622">
    <property type="entry name" value="7TMR_DISM_rcpt_extracell_dom2"/>
</dbReference>
<dbReference type="Pfam" id="PF07695">
    <property type="entry name" value="7TMR-DISM_7TM"/>
    <property type="match status" value="1"/>
</dbReference>
<keyword evidence="6" id="KW-0418">Kinase</keyword>
<dbReference type="CDD" id="cd16917">
    <property type="entry name" value="HATPase_UhpB-NarQ-NarX-like"/>
    <property type="match status" value="1"/>
</dbReference>
<name>M7X888_9BACT</name>
<feature type="transmembrane region" description="Helical" evidence="10">
    <location>
        <begin position="362"/>
        <end position="384"/>
    </location>
</feature>
<dbReference type="PROSITE" id="PS50109">
    <property type="entry name" value="HIS_KIN"/>
    <property type="match status" value="1"/>
</dbReference>
<dbReference type="SMART" id="SM00387">
    <property type="entry name" value="HATPase_c"/>
    <property type="match status" value="1"/>
</dbReference>
<keyword evidence="8" id="KW-0902">Two-component regulatory system</keyword>
<dbReference type="STRING" id="1239962.C943_02805"/>
<keyword evidence="13" id="KW-1185">Reference proteome</keyword>
<dbReference type="InterPro" id="IPR005467">
    <property type="entry name" value="His_kinase_dom"/>
</dbReference>
<evidence type="ECO:0000256" key="9">
    <source>
        <dbReference type="SAM" id="Coils"/>
    </source>
</evidence>
<feature type="domain" description="Histidine kinase" evidence="11">
    <location>
        <begin position="422"/>
        <end position="609"/>
    </location>
</feature>
<gene>
    <name evidence="12" type="ORF">C943_02805</name>
</gene>